<accession>A0AAW0UGZ4</accession>
<gene>
    <name evidence="2" type="ORF">O3P69_004201</name>
</gene>
<dbReference type="Proteomes" id="UP001487740">
    <property type="component" value="Unassembled WGS sequence"/>
</dbReference>
<organism evidence="2 3">
    <name type="scientific">Scylla paramamosain</name>
    <name type="common">Mud crab</name>
    <dbReference type="NCBI Taxonomy" id="85552"/>
    <lineage>
        <taxon>Eukaryota</taxon>
        <taxon>Metazoa</taxon>
        <taxon>Ecdysozoa</taxon>
        <taxon>Arthropoda</taxon>
        <taxon>Crustacea</taxon>
        <taxon>Multicrustacea</taxon>
        <taxon>Malacostraca</taxon>
        <taxon>Eumalacostraca</taxon>
        <taxon>Eucarida</taxon>
        <taxon>Decapoda</taxon>
        <taxon>Pleocyemata</taxon>
        <taxon>Brachyura</taxon>
        <taxon>Eubrachyura</taxon>
        <taxon>Portunoidea</taxon>
        <taxon>Portunidae</taxon>
        <taxon>Portuninae</taxon>
        <taxon>Scylla</taxon>
    </lineage>
</organism>
<proteinExistence type="predicted"/>
<keyword evidence="3" id="KW-1185">Reference proteome</keyword>
<dbReference type="AlphaFoldDB" id="A0AAW0UGZ4"/>
<evidence type="ECO:0000256" key="1">
    <source>
        <dbReference type="SAM" id="MobiDB-lite"/>
    </source>
</evidence>
<feature type="region of interest" description="Disordered" evidence="1">
    <location>
        <begin position="62"/>
        <end position="117"/>
    </location>
</feature>
<evidence type="ECO:0000313" key="3">
    <source>
        <dbReference type="Proteomes" id="UP001487740"/>
    </source>
</evidence>
<reference evidence="2 3" key="1">
    <citation type="submission" date="2023-03" db="EMBL/GenBank/DDBJ databases">
        <title>High-quality genome of Scylla paramamosain provides insights in environmental adaptation.</title>
        <authorList>
            <person name="Zhang L."/>
        </authorList>
    </citation>
    <scope>NUCLEOTIDE SEQUENCE [LARGE SCALE GENOMIC DNA]</scope>
    <source>
        <strain evidence="2">LZ_2023a</strain>
        <tissue evidence="2">Muscle</tissue>
    </source>
</reference>
<feature type="compositionally biased region" description="Basic and acidic residues" evidence="1">
    <location>
        <begin position="68"/>
        <end position="82"/>
    </location>
</feature>
<comment type="caution">
    <text evidence="2">The sequence shown here is derived from an EMBL/GenBank/DDBJ whole genome shotgun (WGS) entry which is preliminary data.</text>
</comment>
<protein>
    <submittedName>
        <fullName evidence="2">Uncharacterized protein</fullName>
    </submittedName>
</protein>
<dbReference type="EMBL" id="JARAKH010000012">
    <property type="protein sequence ID" value="KAK8398930.1"/>
    <property type="molecule type" value="Genomic_DNA"/>
</dbReference>
<sequence length="117" mass="12303">MDRLLSASLVAAAAPPGEIVVRLHVSGRERILRSRGSGGTEGEATGKKSVLACLCVPRGKSRGLGAEGGREPGRPAGREAGRLAELWETCRPDTLTSPHSLPSRRRSSRLLGSPRLA</sequence>
<name>A0AAW0UGZ4_SCYPA</name>
<evidence type="ECO:0000313" key="2">
    <source>
        <dbReference type="EMBL" id="KAK8398930.1"/>
    </source>
</evidence>